<dbReference type="SMART" id="SM00220">
    <property type="entry name" value="S_TKc"/>
    <property type="match status" value="1"/>
</dbReference>
<evidence type="ECO:0000259" key="5">
    <source>
        <dbReference type="PROSITE" id="PS50011"/>
    </source>
</evidence>
<dbReference type="PROSITE" id="PS00108">
    <property type="entry name" value="PROTEIN_KINASE_ST"/>
    <property type="match status" value="1"/>
</dbReference>
<dbReference type="GO" id="GO:0016301">
    <property type="term" value="F:kinase activity"/>
    <property type="evidence" value="ECO:0007669"/>
    <property type="project" value="UniProtKB-KW"/>
</dbReference>
<accession>A0ABT5ER54</accession>
<dbReference type="InterPro" id="IPR008271">
    <property type="entry name" value="Ser/Thr_kinase_AS"/>
</dbReference>
<dbReference type="Gene3D" id="3.30.200.20">
    <property type="entry name" value="Phosphorylase Kinase, domain 1"/>
    <property type="match status" value="1"/>
</dbReference>
<sequence>MEAGTVVAQRFVIEHLAGEGGMGEVYRARDLGAGTPVALKVLRAAGAQAEERFQREVAALERLSHPAIVACLGHGMLPGERPWLAMEWLEGEDLARRITRGPLAPEDALTIARTVVEALGAAHAIGVVHRDVKPHNVFLVDRDPARVKVIDFGLARVTGTQTATFTGALVGTPAYMAPEQIRGARDVDGRADLYALGALLFECLTGKKPFVAADHILGVISQILFEPAPRLRSVMPSMPPELDALVSALLEKDPERRLCPASEVATALAAIDPSRCGPRPIPSERPPSLTGEELRLVSVVLLAAAPLPSAAPLDDTVLDRRDPTLVQAVTRVAAPLGGRIEALGDGTVLVALAGRGAATDQAAAAARCALEMRAFGAGLPLVLTTGRGHAGAGSLFSDAAARAGALLRLAPADMAGIVIDETTRGLLDARFSLERKGDLHVLLAEDPAGDASRLLAGRTAPFVGREREVGYIERLFEEVTGEPRAAAAVVVGEAGAGKSRLGREILASLRRIAPTVETWVGRGEPLSAGAPFGSIASALRGAAKIRDGTAAEARHEALRSFLAPRVSPANGERITTFLGELVEAPRPGADEGELLRAARRDPLVMGDQIRLAFEDLVEGVTTSRPLVLVLEDLHWGDASTVKLLDRLLRNLHALPLFVLALGRPETLELFPGIFAEREVHHLRLAGLSRRAAATLVRQSLGDAARDEDVQAIVDRGAGHPLFLEELARAAVESSGSSTLPETVVAMVQSRIERLPFEARRILRAASIFGETFWRGGVGALVGDALGAADVEPWITLLCDREVVQARREARFPDEREYGFRHALFREAAYAMLTPADRAVGHALAGVWLEAAGETRAAVLAEHFDQGDDLERAVVHHHRAAREALEAGDFVAVNRHVDRVIARGAAGRVLGECLGFKAEAAHWQGAFEEAEQLAEAAMRALEPGTPRWFDAASAFAIAAGRRLAQDKLASLCATLSTFGARGEQSDAYIQVAIRAGLQAFITGQYEVSEELLRKLQPFLDDPSGRELRTQALLQVLAASRASRAWRYDATAKHFLEAGGIFERAGDLRSACSQRLDACFFFIDIGEAERARDLCQELLAAASRLGLSRILSAARGSLGSALYFMGRYEEAFATLSEAERDLDAQGDMRLGGLTRLKLGRCLLAQGELDAAAAKVEAARRRVAGMRRYDAMALSVLSSIRLAQGDVAAALEFSAAAMVILAAIGRMGTDEIGVRLSRVLALRAAGDSERTRVELSTARERLLWISSRLDAEEAREVFLSRVAENRRVLELAAEAGIVGG</sequence>
<evidence type="ECO:0000256" key="3">
    <source>
        <dbReference type="ARBA" id="ARBA00022777"/>
    </source>
</evidence>
<evidence type="ECO:0000256" key="4">
    <source>
        <dbReference type="ARBA" id="ARBA00022840"/>
    </source>
</evidence>
<organism evidence="6 7">
    <name type="scientific">Polyangium mundeleinium</name>
    <dbReference type="NCBI Taxonomy" id="2995306"/>
    <lineage>
        <taxon>Bacteria</taxon>
        <taxon>Pseudomonadati</taxon>
        <taxon>Myxococcota</taxon>
        <taxon>Polyangia</taxon>
        <taxon>Polyangiales</taxon>
        <taxon>Polyangiaceae</taxon>
        <taxon>Polyangium</taxon>
    </lineage>
</organism>
<dbReference type="RefSeq" id="WP_271918601.1">
    <property type="nucleotide sequence ID" value="NZ_JAQNDO010000001.1"/>
</dbReference>
<dbReference type="Gene3D" id="1.10.510.10">
    <property type="entry name" value="Transferase(Phosphotransferase) domain 1"/>
    <property type="match status" value="1"/>
</dbReference>
<evidence type="ECO:0000256" key="1">
    <source>
        <dbReference type="ARBA" id="ARBA00022679"/>
    </source>
</evidence>
<keyword evidence="2" id="KW-0547">Nucleotide-binding</keyword>
<reference evidence="6 7" key="1">
    <citation type="submission" date="2022-11" db="EMBL/GenBank/DDBJ databases">
        <title>Minimal conservation of predation-associated metabolite biosynthetic gene clusters underscores biosynthetic potential of Myxococcota including descriptions for ten novel species: Archangium lansinium sp. nov., Myxococcus landrumus sp. nov., Nannocystis bai.</title>
        <authorList>
            <person name="Ahearne A."/>
            <person name="Stevens C."/>
            <person name="Dowd S."/>
        </authorList>
    </citation>
    <scope>NUCLEOTIDE SEQUENCE [LARGE SCALE GENOMIC DNA]</scope>
    <source>
        <strain evidence="6 7">RJM3</strain>
    </source>
</reference>
<keyword evidence="3 6" id="KW-0418">Kinase</keyword>
<gene>
    <name evidence="6" type="ORF">POL67_17980</name>
</gene>
<feature type="domain" description="Protein kinase" evidence="5">
    <location>
        <begin position="11"/>
        <end position="271"/>
    </location>
</feature>
<dbReference type="PANTHER" id="PTHR43289">
    <property type="entry name" value="MITOGEN-ACTIVATED PROTEIN KINASE KINASE KINASE 20-RELATED"/>
    <property type="match status" value="1"/>
</dbReference>
<dbReference type="Proteomes" id="UP001221411">
    <property type="component" value="Unassembled WGS sequence"/>
</dbReference>
<dbReference type="InterPro" id="IPR041664">
    <property type="entry name" value="AAA_16"/>
</dbReference>
<dbReference type="InterPro" id="IPR000719">
    <property type="entry name" value="Prot_kinase_dom"/>
</dbReference>
<keyword evidence="7" id="KW-1185">Reference proteome</keyword>
<evidence type="ECO:0000256" key="2">
    <source>
        <dbReference type="ARBA" id="ARBA00022741"/>
    </source>
</evidence>
<keyword evidence="4" id="KW-0067">ATP-binding</keyword>
<dbReference type="CDD" id="cd14014">
    <property type="entry name" value="STKc_PknB_like"/>
    <property type="match status" value="1"/>
</dbReference>
<evidence type="ECO:0000313" key="6">
    <source>
        <dbReference type="EMBL" id="MDC0743245.1"/>
    </source>
</evidence>
<keyword evidence="1" id="KW-0808">Transferase</keyword>
<dbReference type="InterPro" id="IPR011990">
    <property type="entry name" value="TPR-like_helical_dom_sf"/>
</dbReference>
<dbReference type="PROSITE" id="PS50011">
    <property type="entry name" value="PROTEIN_KINASE_DOM"/>
    <property type="match status" value="1"/>
</dbReference>
<dbReference type="SUPFAM" id="SSF56112">
    <property type="entry name" value="Protein kinase-like (PK-like)"/>
    <property type="match status" value="1"/>
</dbReference>
<dbReference type="InterPro" id="IPR027417">
    <property type="entry name" value="P-loop_NTPase"/>
</dbReference>
<dbReference type="Pfam" id="PF13191">
    <property type="entry name" value="AAA_16"/>
    <property type="match status" value="1"/>
</dbReference>
<dbReference type="Pfam" id="PF00069">
    <property type="entry name" value="Pkinase"/>
    <property type="match status" value="1"/>
</dbReference>
<dbReference type="EMBL" id="JAQNDO010000001">
    <property type="protein sequence ID" value="MDC0743245.1"/>
    <property type="molecule type" value="Genomic_DNA"/>
</dbReference>
<dbReference type="SUPFAM" id="SSF52540">
    <property type="entry name" value="P-loop containing nucleoside triphosphate hydrolases"/>
    <property type="match status" value="1"/>
</dbReference>
<comment type="caution">
    <text evidence="6">The sequence shown here is derived from an EMBL/GenBank/DDBJ whole genome shotgun (WGS) entry which is preliminary data.</text>
</comment>
<dbReference type="SUPFAM" id="SSF48452">
    <property type="entry name" value="TPR-like"/>
    <property type="match status" value="1"/>
</dbReference>
<dbReference type="InterPro" id="IPR011009">
    <property type="entry name" value="Kinase-like_dom_sf"/>
</dbReference>
<evidence type="ECO:0000313" key="7">
    <source>
        <dbReference type="Proteomes" id="UP001221411"/>
    </source>
</evidence>
<name>A0ABT5ER54_9BACT</name>
<dbReference type="Gene3D" id="1.25.40.10">
    <property type="entry name" value="Tetratricopeptide repeat domain"/>
    <property type="match status" value="1"/>
</dbReference>
<protein>
    <submittedName>
        <fullName evidence="6">Protein kinase</fullName>
    </submittedName>
</protein>
<dbReference type="PANTHER" id="PTHR43289:SF6">
    <property type="entry name" value="SERINE_THREONINE-PROTEIN KINASE NEKL-3"/>
    <property type="match status" value="1"/>
</dbReference>
<proteinExistence type="predicted"/>